<protein>
    <submittedName>
        <fullName evidence="3">Zinc protease</fullName>
    </submittedName>
</protein>
<organism evidence="3 4">
    <name type="scientific">Pontibacillus chungwhensis BH030062</name>
    <dbReference type="NCBI Taxonomy" id="1385513"/>
    <lineage>
        <taxon>Bacteria</taxon>
        <taxon>Bacillati</taxon>
        <taxon>Bacillota</taxon>
        <taxon>Bacilli</taxon>
        <taxon>Bacillales</taxon>
        <taxon>Bacillaceae</taxon>
        <taxon>Pontibacillus</taxon>
    </lineage>
</organism>
<keyword evidence="3" id="KW-0645">Protease</keyword>
<dbReference type="PANTHER" id="PTHR11851:SF186">
    <property type="entry name" value="INACTIVE METALLOPROTEASE YMFF-RELATED"/>
    <property type="match status" value="1"/>
</dbReference>
<reference evidence="3 4" key="1">
    <citation type="submission" date="2013-08" db="EMBL/GenBank/DDBJ databases">
        <title>Genome of Pontibacillus chungwhensis.</title>
        <authorList>
            <person name="Wang Q."/>
            <person name="Wang G."/>
        </authorList>
    </citation>
    <scope>NUCLEOTIDE SEQUENCE [LARGE SCALE GENOMIC DNA]</scope>
    <source>
        <strain evidence="3 4">BH030062</strain>
    </source>
</reference>
<dbReference type="NCBIfam" id="NF047422">
    <property type="entry name" value="YfmF_fam"/>
    <property type="match status" value="1"/>
</dbReference>
<dbReference type="PANTHER" id="PTHR11851">
    <property type="entry name" value="METALLOPROTEASE"/>
    <property type="match status" value="1"/>
</dbReference>
<gene>
    <name evidence="3" type="ORF">N780_11275</name>
</gene>
<dbReference type="RefSeq" id="WP_036778839.1">
    <property type="nucleotide sequence ID" value="NZ_AVBG01000001.1"/>
</dbReference>
<dbReference type="Gene3D" id="3.30.830.10">
    <property type="entry name" value="Metalloenzyme, LuxS/M16 peptidase-like"/>
    <property type="match status" value="2"/>
</dbReference>
<accession>A0A0A2V2A5</accession>
<dbReference type="AlphaFoldDB" id="A0A0A2V2A5"/>
<keyword evidence="4" id="KW-1185">Reference proteome</keyword>
<feature type="domain" description="Peptidase M16 C-terminal" evidence="2">
    <location>
        <begin position="185"/>
        <end position="358"/>
    </location>
</feature>
<dbReference type="eggNOG" id="COG0612">
    <property type="taxonomic scope" value="Bacteria"/>
</dbReference>
<evidence type="ECO:0000259" key="2">
    <source>
        <dbReference type="Pfam" id="PF05193"/>
    </source>
</evidence>
<sequence>MSTIEEHMFKQEGYHLHMIPTKKYKTNTIAVKLKSPLNREVITKRALLPYVLQQATSNYPSARAFRTALDSLYGAVLSVDSSKKGEDHVMTFRMEIPNDEMLSGDESLLKQGLALINEIIFHPKVEGEALDNTIVDREKQTLTQKIKSLKDDKMSYANTRLIDEMCKEEPYRFHVHGYEEDLDGITAENLYEYYKEMLSNDDMDVYVQGNIDANEVQQLVQETIKREANPKRSKNGTTQQDAPSEVKEIVERQNIQQGKLHLGYRTSIRYGDKDYYALQVFNGIFGGFPSSKLFMNVREKHSLAYYAASRFESHKGLLLVFSGIDPNDHEQAKDIIEKQMDAMKAGEFSEEDVEETKQLVVNQLRETMDNQHGLIELMYHQVLSGSTVTPNEIIENVERVTHEDVVQVAKKVALDTVYFLTKEEGGNE</sequence>
<dbReference type="InterPro" id="IPR007863">
    <property type="entry name" value="Peptidase_M16_C"/>
</dbReference>
<dbReference type="OrthoDB" id="9762085at2"/>
<dbReference type="Pfam" id="PF05193">
    <property type="entry name" value="Peptidase_M16_C"/>
    <property type="match status" value="1"/>
</dbReference>
<dbReference type="InterPro" id="IPR050361">
    <property type="entry name" value="MPP/UQCRC_Complex"/>
</dbReference>
<name>A0A0A2V2A5_9BACI</name>
<dbReference type="GO" id="GO:0008233">
    <property type="term" value="F:peptidase activity"/>
    <property type="evidence" value="ECO:0007669"/>
    <property type="project" value="UniProtKB-KW"/>
</dbReference>
<dbReference type="GO" id="GO:0006508">
    <property type="term" value="P:proteolysis"/>
    <property type="evidence" value="ECO:0007669"/>
    <property type="project" value="UniProtKB-KW"/>
</dbReference>
<dbReference type="SUPFAM" id="SSF63411">
    <property type="entry name" value="LuxS/MPP-like metallohydrolase"/>
    <property type="match status" value="2"/>
</dbReference>
<evidence type="ECO:0000313" key="4">
    <source>
        <dbReference type="Proteomes" id="UP000030153"/>
    </source>
</evidence>
<feature type="region of interest" description="Disordered" evidence="1">
    <location>
        <begin position="225"/>
        <end position="245"/>
    </location>
</feature>
<dbReference type="EMBL" id="AVBG01000001">
    <property type="protein sequence ID" value="KGP92921.1"/>
    <property type="molecule type" value="Genomic_DNA"/>
</dbReference>
<evidence type="ECO:0000256" key="1">
    <source>
        <dbReference type="SAM" id="MobiDB-lite"/>
    </source>
</evidence>
<dbReference type="GO" id="GO:0046872">
    <property type="term" value="F:metal ion binding"/>
    <property type="evidence" value="ECO:0007669"/>
    <property type="project" value="InterPro"/>
</dbReference>
<dbReference type="Proteomes" id="UP000030153">
    <property type="component" value="Unassembled WGS sequence"/>
</dbReference>
<dbReference type="InterPro" id="IPR011249">
    <property type="entry name" value="Metalloenz_LuxS/M16"/>
</dbReference>
<comment type="caution">
    <text evidence="3">The sequence shown here is derived from an EMBL/GenBank/DDBJ whole genome shotgun (WGS) entry which is preliminary data.</text>
</comment>
<dbReference type="STRING" id="1385513.N780_11275"/>
<evidence type="ECO:0000313" key="3">
    <source>
        <dbReference type="EMBL" id="KGP92921.1"/>
    </source>
</evidence>
<proteinExistence type="predicted"/>
<keyword evidence="3" id="KW-0378">Hydrolase</keyword>